<name>A0A239ENI2_9ACTN</name>
<evidence type="ECO:0000313" key="2">
    <source>
        <dbReference type="EMBL" id="SNS46310.1"/>
    </source>
</evidence>
<evidence type="ECO:0000256" key="1">
    <source>
        <dbReference type="SAM" id="Phobius"/>
    </source>
</evidence>
<organism evidence="2 3">
    <name type="scientific">Actinoplanes regularis</name>
    <dbReference type="NCBI Taxonomy" id="52697"/>
    <lineage>
        <taxon>Bacteria</taxon>
        <taxon>Bacillati</taxon>
        <taxon>Actinomycetota</taxon>
        <taxon>Actinomycetes</taxon>
        <taxon>Micromonosporales</taxon>
        <taxon>Micromonosporaceae</taxon>
        <taxon>Actinoplanes</taxon>
    </lineage>
</organism>
<dbReference type="EMBL" id="FZNR01000016">
    <property type="protein sequence ID" value="SNS46310.1"/>
    <property type="molecule type" value="Genomic_DNA"/>
</dbReference>
<dbReference type="OrthoDB" id="3294108at2"/>
<keyword evidence="1" id="KW-0812">Transmembrane</keyword>
<keyword evidence="1" id="KW-0472">Membrane</keyword>
<evidence type="ECO:0000313" key="3">
    <source>
        <dbReference type="Proteomes" id="UP000198415"/>
    </source>
</evidence>
<keyword evidence="3" id="KW-1185">Reference proteome</keyword>
<dbReference type="RefSeq" id="WP_089296980.1">
    <property type="nucleotide sequence ID" value="NZ_BOMU01000081.1"/>
</dbReference>
<accession>A0A239ENI2</accession>
<feature type="transmembrane region" description="Helical" evidence="1">
    <location>
        <begin position="16"/>
        <end position="35"/>
    </location>
</feature>
<sequence length="304" mass="33518">MIDVSADRLLPVPRNFLLDAGPSFIAIAGVIANIIQIVTVGRVTTEGLVAFGFVVTATVVLVGYNFKRRRKVDDAAVGELNVVRSALASTFAAYRPYQDELTIVFNIGEGSTGDVVEEHHVTTALQDDSAVHWCHLEPVTRGPSQSLEWNLLKLLVNRRAISSGQAQRAVPIRLHGTSAPVLIFFAPPSATVEWMANYRSPSFWDPLRRDYSQQFEWIPPALGLDEMSKRRSPVRSITFEFRVPPSLGMLADPGPPPKGVTFRRDSTGVHEYTIHNVAELPGGEGSTVNPISWPLRLIRREGET</sequence>
<feature type="transmembrane region" description="Helical" evidence="1">
    <location>
        <begin position="47"/>
        <end position="66"/>
    </location>
</feature>
<keyword evidence="1" id="KW-1133">Transmembrane helix</keyword>
<proteinExistence type="predicted"/>
<reference evidence="2 3" key="1">
    <citation type="submission" date="2017-06" db="EMBL/GenBank/DDBJ databases">
        <authorList>
            <person name="Kim H.J."/>
            <person name="Triplett B.A."/>
        </authorList>
    </citation>
    <scope>NUCLEOTIDE SEQUENCE [LARGE SCALE GENOMIC DNA]</scope>
    <source>
        <strain evidence="2 3">DSM 43151</strain>
    </source>
</reference>
<dbReference type="Proteomes" id="UP000198415">
    <property type="component" value="Unassembled WGS sequence"/>
</dbReference>
<gene>
    <name evidence="2" type="ORF">SAMN06264365_11634</name>
</gene>
<dbReference type="AlphaFoldDB" id="A0A239ENI2"/>
<protein>
    <submittedName>
        <fullName evidence="2">Uncharacterized protein</fullName>
    </submittedName>
</protein>